<dbReference type="EMBL" id="JBFNXQ010000009">
    <property type="protein sequence ID" value="MEX5717762.1"/>
    <property type="molecule type" value="Genomic_DNA"/>
</dbReference>
<keyword evidence="4" id="KW-0804">Transcription</keyword>
<dbReference type="PANTHER" id="PTHR30346">
    <property type="entry name" value="TRANSCRIPTIONAL DUAL REGULATOR HCAR-RELATED"/>
    <property type="match status" value="1"/>
</dbReference>
<dbReference type="RefSeq" id="WP_369203934.1">
    <property type="nucleotide sequence ID" value="NZ_JBFNXQ010000009.1"/>
</dbReference>
<dbReference type="Gene3D" id="1.10.10.10">
    <property type="entry name" value="Winged helix-like DNA-binding domain superfamily/Winged helix DNA-binding domain"/>
    <property type="match status" value="1"/>
</dbReference>
<evidence type="ECO:0000256" key="1">
    <source>
        <dbReference type="ARBA" id="ARBA00009437"/>
    </source>
</evidence>
<feature type="domain" description="HTH lysR-type" evidence="5">
    <location>
        <begin position="5"/>
        <end position="62"/>
    </location>
</feature>
<dbReference type="Pfam" id="PF00126">
    <property type="entry name" value="HTH_1"/>
    <property type="match status" value="1"/>
</dbReference>
<dbReference type="InterPro" id="IPR036388">
    <property type="entry name" value="WH-like_DNA-bd_sf"/>
</dbReference>
<comment type="caution">
    <text evidence="6">The sequence shown here is derived from an EMBL/GenBank/DDBJ whole genome shotgun (WGS) entry which is preliminary data.</text>
</comment>
<protein>
    <submittedName>
        <fullName evidence="6">LysR family transcriptional regulator</fullName>
    </submittedName>
</protein>
<organism evidence="6 7">
    <name type="scientific">Geodermatophilus maliterrae</name>
    <dbReference type="NCBI Taxonomy" id="3162531"/>
    <lineage>
        <taxon>Bacteria</taxon>
        <taxon>Bacillati</taxon>
        <taxon>Actinomycetota</taxon>
        <taxon>Actinomycetes</taxon>
        <taxon>Geodermatophilales</taxon>
        <taxon>Geodermatophilaceae</taxon>
        <taxon>Geodermatophilus</taxon>
    </lineage>
</organism>
<dbReference type="SUPFAM" id="SSF53850">
    <property type="entry name" value="Periplasmic binding protein-like II"/>
    <property type="match status" value="1"/>
</dbReference>
<comment type="similarity">
    <text evidence="1">Belongs to the LysR transcriptional regulatory family.</text>
</comment>
<name>A0ABV3XBF5_9ACTN</name>
<proteinExistence type="inferred from homology"/>
<keyword evidence="7" id="KW-1185">Reference proteome</keyword>
<evidence type="ECO:0000256" key="3">
    <source>
        <dbReference type="ARBA" id="ARBA00023125"/>
    </source>
</evidence>
<dbReference type="InterPro" id="IPR036390">
    <property type="entry name" value="WH_DNA-bd_sf"/>
</dbReference>
<evidence type="ECO:0000313" key="7">
    <source>
        <dbReference type="Proteomes" id="UP001560045"/>
    </source>
</evidence>
<accession>A0ABV3XBF5</accession>
<keyword evidence="2" id="KW-0805">Transcription regulation</keyword>
<gene>
    <name evidence="6" type="ORF">ABQ292_05185</name>
</gene>
<keyword evidence="3" id="KW-0238">DNA-binding</keyword>
<dbReference type="PRINTS" id="PR00039">
    <property type="entry name" value="HTHLYSR"/>
</dbReference>
<evidence type="ECO:0000313" key="6">
    <source>
        <dbReference type="EMBL" id="MEX5717762.1"/>
    </source>
</evidence>
<evidence type="ECO:0000259" key="5">
    <source>
        <dbReference type="PROSITE" id="PS50931"/>
    </source>
</evidence>
<dbReference type="Pfam" id="PF03466">
    <property type="entry name" value="LysR_substrate"/>
    <property type="match status" value="1"/>
</dbReference>
<dbReference type="Gene3D" id="3.40.190.10">
    <property type="entry name" value="Periplasmic binding protein-like II"/>
    <property type="match status" value="2"/>
</dbReference>
<dbReference type="InterPro" id="IPR005119">
    <property type="entry name" value="LysR_subst-bd"/>
</dbReference>
<sequence length="305" mass="33286">MWRAVELRELRVFLVLAEELHFGRTADRLGLTQSRVSQSIRDLERKLGLHLVARTSRRVALTPDGERFRRDAGRALDALEDVLRAAQDSGEQMTEPVRLGIMSPAQITPVLRELVDAFTAAHPGSGVEFVGLPFADRFAPLRGGDVQLVVTSLPIDQPDLATGPVLSRHPRLLAAARTHPLARGTDVSIEDLADHPIGDLAIAAPPELADEMTPRHTPSGRPIPRAGPTIRHQAELLLAVASGAVVQPVLAPFAATFQHPDVVYLPIRDLPPSRSVLVWRRHDRHPGLHEFLRIAGTALRGRPAG</sequence>
<reference evidence="6 7" key="1">
    <citation type="submission" date="2024-06" db="EMBL/GenBank/DDBJ databases">
        <title>Draft genome sequence of Geodermatophilus badlandi, a novel member of the Geodermatophilaceae isolated from badland sedimentary rocks in the Red desert, Wyoming, USA.</title>
        <authorList>
            <person name="Ben Tekaya S."/>
            <person name="Nouioui I."/>
            <person name="Flores G.M."/>
            <person name="Shaal M.N."/>
            <person name="Bredoire F."/>
            <person name="Basile F."/>
            <person name="Van Diepen L."/>
            <person name="Ward N.L."/>
        </authorList>
    </citation>
    <scope>NUCLEOTIDE SEQUENCE [LARGE SCALE GENOMIC DNA]</scope>
    <source>
        <strain evidence="6 7">WL48A</strain>
    </source>
</reference>
<evidence type="ECO:0000256" key="2">
    <source>
        <dbReference type="ARBA" id="ARBA00023015"/>
    </source>
</evidence>
<dbReference type="PANTHER" id="PTHR30346:SF0">
    <property type="entry name" value="HCA OPERON TRANSCRIPTIONAL ACTIVATOR HCAR"/>
    <property type="match status" value="1"/>
</dbReference>
<dbReference type="InterPro" id="IPR000847">
    <property type="entry name" value="LysR_HTH_N"/>
</dbReference>
<dbReference type="Proteomes" id="UP001560045">
    <property type="component" value="Unassembled WGS sequence"/>
</dbReference>
<evidence type="ECO:0000256" key="4">
    <source>
        <dbReference type="ARBA" id="ARBA00023163"/>
    </source>
</evidence>
<dbReference type="SUPFAM" id="SSF46785">
    <property type="entry name" value="Winged helix' DNA-binding domain"/>
    <property type="match status" value="1"/>
</dbReference>
<dbReference type="PROSITE" id="PS50931">
    <property type="entry name" value="HTH_LYSR"/>
    <property type="match status" value="1"/>
</dbReference>